<protein>
    <submittedName>
        <fullName evidence="3">Transposase</fullName>
    </submittedName>
</protein>
<dbReference type="WBParaSite" id="jg9649.2">
    <property type="protein sequence ID" value="jg9649.2"/>
    <property type="gene ID" value="jg9649"/>
</dbReference>
<feature type="region of interest" description="Disordered" evidence="1">
    <location>
        <begin position="119"/>
        <end position="139"/>
    </location>
</feature>
<evidence type="ECO:0000256" key="1">
    <source>
        <dbReference type="SAM" id="MobiDB-lite"/>
    </source>
</evidence>
<accession>A0A915EW54</accession>
<keyword evidence="2" id="KW-1185">Reference proteome</keyword>
<feature type="compositionally biased region" description="Polar residues" evidence="1">
    <location>
        <begin position="129"/>
        <end position="139"/>
    </location>
</feature>
<sequence length="205" mass="23418">MKADEVTSKWIDSVPNHPHFCESRKVSEVKGISLRRSMQAEMASGSNQTVSSAIVRIESKILISLADQSAEYVRSFNDLVEDENRLLTHTLRGSVPGSDIMEKDAALWRLYLSNAEEENADDVHRNRQQPRQRSQESARLSSEISIIQTQFLAVVDNQINEENFAEQVTSFLLRMGYLMGYQDPLVPDEEHEMKPIVKARQRKNI</sequence>
<evidence type="ECO:0000313" key="2">
    <source>
        <dbReference type="Proteomes" id="UP000887574"/>
    </source>
</evidence>
<proteinExistence type="predicted"/>
<reference evidence="3" key="1">
    <citation type="submission" date="2022-11" db="UniProtKB">
        <authorList>
            <consortium name="WormBaseParasite"/>
        </authorList>
    </citation>
    <scope>IDENTIFICATION</scope>
</reference>
<name>A0A915EW54_9BILA</name>
<evidence type="ECO:0000313" key="3">
    <source>
        <dbReference type="WBParaSite" id="jg9649.2"/>
    </source>
</evidence>
<dbReference type="AlphaFoldDB" id="A0A915EW54"/>
<dbReference type="Proteomes" id="UP000887574">
    <property type="component" value="Unplaced"/>
</dbReference>
<organism evidence="2 3">
    <name type="scientific">Ditylenchus dipsaci</name>
    <dbReference type="NCBI Taxonomy" id="166011"/>
    <lineage>
        <taxon>Eukaryota</taxon>
        <taxon>Metazoa</taxon>
        <taxon>Ecdysozoa</taxon>
        <taxon>Nematoda</taxon>
        <taxon>Chromadorea</taxon>
        <taxon>Rhabditida</taxon>
        <taxon>Tylenchina</taxon>
        <taxon>Tylenchomorpha</taxon>
        <taxon>Sphaerularioidea</taxon>
        <taxon>Anguinidae</taxon>
        <taxon>Anguininae</taxon>
        <taxon>Ditylenchus</taxon>
    </lineage>
</organism>